<keyword evidence="1" id="KW-0812">Transmembrane</keyword>
<dbReference type="RefSeq" id="WP_184752971.1">
    <property type="nucleotide sequence ID" value="NZ_BAABEK010000021.1"/>
</dbReference>
<reference evidence="2 3" key="1">
    <citation type="submission" date="2020-08" db="EMBL/GenBank/DDBJ databases">
        <title>Sequencing the genomes of 1000 actinobacteria strains.</title>
        <authorList>
            <person name="Klenk H.-P."/>
        </authorList>
    </citation>
    <scope>NUCLEOTIDE SEQUENCE [LARGE SCALE GENOMIC DNA]</scope>
    <source>
        <strain evidence="2 3">DSM 43023</strain>
    </source>
</reference>
<evidence type="ECO:0000313" key="3">
    <source>
        <dbReference type="Proteomes" id="UP000534286"/>
    </source>
</evidence>
<evidence type="ECO:0000313" key="2">
    <source>
        <dbReference type="EMBL" id="MBB4936435.1"/>
    </source>
</evidence>
<sequence length="98" mass="10282">MDAIQVLGFLIGVSASLFLIITLLVTLPGKVRRNAARTTSACAVWFGGPFHSERGEGTCAPLPADGDDFRARASQVDWVSLAELSEPGRHVGGASAGW</sequence>
<accession>A0A7W7W7Z9</accession>
<dbReference type="EMBL" id="JACHJU010000001">
    <property type="protein sequence ID" value="MBB4936435.1"/>
    <property type="molecule type" value="Genomic_DNA"/>
</dbReference>
<dbReference type="Proteomes" id="UP000534286">
    <property type="component" value="Unassembled WGS sequence"/>
</dbReference>
<keyword evidence="1" id="KW-1133">Transmembrane helix</keyword>
<keyword evidence="1" id="KW-0472">Membrane</keyword>
<organism evidence="2 3">
    <name type="scientific">Streptosporangium album</name>
    <dbReference type="NCBI Taxonomy" id="47479"/>
    <lineage>
        <taxon>Bacteria</taxon>
        <taxon>Bacillati</taxon>
        <taxon>Actinomycetota</taxon>
        <taxon>Actinomycetes</taxon>
        <taxon>Streptosporangiales</taxon>
        <taxon>Streptosporangiaceae</taxon>
        <taxon>Streptosporangium</taxon>
    </lineage>
</organism>
<gene>
    <name evidence="2" type="ORF">FHR32_000740</name>
</gene>
<proteinExistence type="predicted"/>
<protein>
    <submittedName>
        <fullName evidence="2">Uncharacterized protein</fullName>
    </submittedName>
</protein>
<feature type="transmembrane region" description="Helical" evidence="1">
    <location>
        <begin position="6"/>
        <end position="27"/>
    </location>
</feature>
<keyword evidence="3" id="KW-1185">Reference proteome</keyword>
<comment type="caution">
    <text evidence="2">The sequence shown here is derived from an EMBL/GenBank/DDBJ whole genome shotgun (WGS) entry which is preliminary data.</text>
</comment>
<name>A0A7W7W7Z9_9ACTN</name>
<evidence type="ECO:0000256" key="1">
    <source>
        <dbReference type="SAM" id="Phobius"/>
    </source>
</evidence>
<dbReference type="AlphaFoldDB" id="A0A7W7W7Z9"/>